<sequence length="422" mass="46463">MFRGKALGGGSRINGMGYTRSCAADFNRWSDSGRKGWSYTEVEPFFKASEGHLGGIVPKSHGADGPWKTRVLDKLCLKSTVRCAAAIESLGLKIIDDANTPNAPAVTCVKLQLTLDESARRCSTFDAFLPRQIALDRRTHLKICTGTVATSLHVVQGRVMGVSFFEEKADPRRTFYARARKEVVVCCGAIGTPQVLILGGIGPKAHLEELGIPVVKDLPGVGSNLQDHFDVSAMYSIPPKDSFHDIRDRPLRALQEFIKYLDVSPTESLSPADPANPDSTSPDNIPQFEIMPIAFNTTDSELPTGTGVFSFLSVLLRPESSGSVRLRSTDPLEPPKCELNSLTDPASADRAVMRTAVRVSRRIAERMREDGYRMGICVFRRATMTQPWTLSSIRVIARQCIIAQRVAWRLRTTRALGWWTIG</sequence>
<dbReference type="SUPFAM" id="SSF51905">
    <property type="entry name" value="FAD/NAD(P)-binding domain"/>
    <property type="match status" value="1"/>
</dbReference>
<reference evidence="5" key="1">
    <citation type="submission" date="2020-05" db="EMBL/GenBank/DDBJ databases">
        <title>Mycena genomes resolve the evolution of fungal bioluminescence.</title>
        <authorList>
            <person name="Tsai I.J."/>
        </authorList>
    </citation>
    <scope>NUCLEOTIDE SEQUENCE</scope>
    <source>
        <strain evidence="5">CCC161011</strain>
    </source>
</reference>
<evidence type="ECO:0000259" key="4">
    <source>
        <dbReference type="Pfam" id="PF05199"/>
    </source>
</evidence>
<comment type="cofactor">
    <cofactor evidence="1">
        <name>FAD</name>
        <dbReference type="ChEBI" id="CHEBI:57692"/>
    </cofactor>
</comment>
<dbReference type="Proteomes" id="UP000620124">
    <property type="component" value="Unassembled WGS sequence"/>
</dbReference>
<feature type="domain" description="Glucose-methanol-choline oxidoreductase C-terminal" evidence="4">
    <location>
        <begin position="318"/>
        <end position="368"/>
    </location>
</feature>
<dbReference type="AlphaFoldDB" id="A0A8H6XR28"/>
<dbReference type="PANTHER" id="PTHR11552:SF219">
    <property type="entry name" value="GLUCOSE-METHANOL-CHOLINE OXIDOREDUCTASE N-TERMINAL DOMAIN-CONTAINING PROTEIN"/>
    <property type="match status" value="1"/>
</dbReference>
<dbReference type="GO" id="GO:0050660">
    <property type="term" value="F:flavin adenine dinucleotide binding"/>
    <property type="evidence" value="ECO:0007669"/>
    <property type="project" value="InterPro"/>
</dbReference>
<dbReference type="GO" id="GO:0016614">
    <property type="term" value="F:oxidoreductase activity, acting on CH-OH group of donors"/>
    <property type="evidence" value="ECO:0007669"/>
    <property type="project" value="InterPro"/>
</dbReference>
<dbReference type="Gene3D" id="3.30.560.10">
    <property type="entry name" value="Glucose Oxidase, domain 3"/>
    <property type="match status" value="1"/>
</dbReference>
<dbReference type="InterPro" id="IPR007867">
    <property type="entry name" value="GMC_OxRtase_C"/>
</dbReference>
<comment type="similarity">
    <text evidence="2">Belongs to the GMC oxidoreductase family.</text>
</comment>
<dbReference type="SUPFAM" id="SSF54373">
    <property type="entry name" value="FAD-linked reductases, C-terminal domain"/>
    <property type="match status" value="1"/>
</dbReference>
<name>A0A8H6XR28_9AGAR</name>
<dbReference type="InterPro" id="IPR000172">
    <property type="entry name" value="GMC_OxRdtase_N"/>
</dbReference>
<dbReference type="InterPro" id="IPR036188">
    <property type="entry name" value="FAD/NAD-bd_sf"/>
</dbReference>
<comment type="caution">
    <text evidence="5">The sequence shown here is derived from an EMBL/GenBank/DDBJ whole genome shotgun (WGS) entry which is preliminary data.</text>
</comment>
<dbReference type="Pfam" id="PF05199">
    <property type="entry name" value="GMC_oxred_C"/>
    <property type="match status" value="1"/>
</dbReference>
<proteinExistence type="inferred from homology"/>
<evidence type="ECO:0000313" key="5">
    <source>
        <dbReference type="EMBL" id="KAF7345046.1"/>
    </source>
</evidence>
<evidence type="ECO:0000256" key="2">
    <source>
        <dbReference type="ARBA" id="ARBA00010790"/>
    </source>
</evidence>
<organism evidence="5 6">
    <name type="scientific">Mycena venus</name>
    <dbReference type="NCBI Taxonomy" id="2733690"/>
    <lineage>
        <taxon>Eukaryota</taxon>
        <taxon>Fungi</taxon>
        <taxon>Dikarya</taxon>
        <taxon>Basidiomycota</taxon>
        <taxon>Agaricomycotina</taxon>
        <taxon>Agaricomycetes</taxon>
        <taxon>Agaricomycetidae</taxon>
        <taxon>Agaricales</taxon>
        <taxon>Marasmiineae</taxon>
        <taxon>Mycenaceae</taxon>
        <taxon>Mycena</taxon>
    </lineage>
</organism>
<gene>
    <name evidence="5" type="ORF">MVEN_01667500</name>
</gene>
<dbReference type="InterPro" id="IPR012132">
    <property type="entry name" value="GMC_OxRdtase"/>
</dbReference>
<keyword evidence="6" id="KW-1185">Reference proteome</keyword>
<protein>
    <submittedName>
        <fullName evidence="5">GMC oxidoreductase</fullName>
    </submittedName>
</protein>
<dbReference type="OrthoDB" id="269227at2759"/>
<dbReference type="PANTHER" id="PTHR11552">
    <property type="entry name" value="GLUCOSE-METHANOL-CHOLINE GMC OXIDOREDUCTASE"/>
    <property type="match status" value="1"/>
</dbReference>
<accession>A0A8H6XR28</accession>
<dbReference type="Pfam" id="PF00732">
    <property type="entry name" value="GMC_oxred_N"/>
    <property type="match status" value="1"/>
</dbReference>
<evidence type="ECO:0000313" key="6">
    <source>
        <dbReference type="Proteomes" id="UP000620124"/>
    </source>
</evidence>
<dbReference type="Gene3D" id="3.50.50.60">
    <property type="entry name" value="FAD/NAD(P)-binding domain"/>
    <property type="match status" value="2"/>
</dbReference>
<feature type="domain" description="Glucose-methanol-choline oxidoreductase N-terminal" evidence="3">
    <location>
        <begin position="3"/>
        <end position="229"/>
    </location>
</feature>
<evidence type="ECO:0000259" key="3">
    <source>
        <dbReference type="Pfam" id="PF00732"/>
    </source>
</evidence>
<dbReference type="EMBL" id="JACAZI010000014">
    <property type="protein sequence ID" value="KAF7345046.1"/>
    <property type="molecule type" value="Genomic_DNA"/>
</dbReference>
<dbReference type="PIRSF" id="PIRSF000137">
    <property type="entry name" value="Alcohol_oxidase"/>
    <property type="match status" value="1"/>
</dbReference>
<evidence type="ECO:0000256" key="1">
    <source>
        <dbReference type="ARBA" id="ARBA00001974"/>
    </source>
</evidence>